<keyword evidence="3 10" id="KW-0808">Transferase</keyword>
<comment type="catalytic activity">
    <reaction evidence="10">
        <text>a very-long-chain acyl-CoA + malonyl-CoA + H(+) = a very-long-chain 3-oxoacyl-CoA + CO2 + CoA</text>
        <dbReference type="Rhea" id="RHEA:32727"/>
        <dbReference type="ChEBI" id="CHEBI:15378"/>
        <dbReference type="ChEBI" id="CHEBI:16526"/>
        <dbReference type="ChEBI" id="CHEBI:57287"/>
        <dbReference type="ChEBI" id="CHEBI:57384"/>
        <dbReference type="ChEBI" id="CHEBI:90725"/>
        <dbReference type="ChEBI" id="CHEBI:90736"/>
        <dbReference type="EC" id="2.3.1.199"/>
    </reaction>
</comment>
<proteinExistence type="inferred from homology"/>
<feature type="transmembrane region" description="Helical" evidence="10">
    <location>
        <begin position="134"/>
        <end position="151"/>
    </location>
</feature>
<dbReference type="EC" id="2.3.1.199" evidence="10"/>
<feature type="transmembrane region" description="Helical" evidence="10">
    <location>
        <begin position="59"/>
        <end position="85"/>
    </location>
</feature>
<evidence type="ECO:0000256" key="10">
    <source>
        <dbReference type="RuleBase" id="RU361115"/>
    </source>
</evidence>
<keyword evidence="4 10" id="KW-0812">Transmembrane</keyword>
<evidence type="ECO:0000256" key="9">
    <source>
        <dbReference type="ARBA" id="ARBA00023160"/>
    </source>
</evidence>
<gene>
    <name evidence="12" type="primary">LOC106819602</name>
</gene>
<feature type="transmembrane region" description="Helical" evidence="10">
    <location>
        <begin position="188"/>
        <end position="212"/>
    </location>
</feature>
<evidence type="ECO:0000256" key="8">
    <source>
        <dbReference type="ARBA" id="ARBA00023136"/>
    </source>
</evidence>
<dbReference type="RefSeq" id="XP_014679698.1">
    <property type="nucleotide sequence ID" value="XM_014824212.1"/>
</dbReference>
<dbReference type="InterPro" id="IPR030457">
    <property type="entry name" value="ELO_CS"/>
</dbReference>
<feature type="transmembrane region" description="Helical" evidence="10">
    <location>
        <begin position="29"/>
        <end position="47"/>
    </location>
</feature>
<keyword evidence="5 10" id="KW-0276">Fatty acid metabolism</keyword>
<evidence type="ECO:0000256" key="7">
    <source>
        <dbReference type="ARBA" id="ARBA00023098"/>
    </source>
</evidence>
<dbReference type="Pfam" id="PF01151">
    <property type="entry name" value="ELO"/>
    <property type="match status" value="1"/>
</dbReference>
<dbReference type="PANTHER" id="PTHR11157">
    <property type="entry name" value="FATTY ACID ACYL TRANSFERASE-RELATED"/>
    <property type="match status" value="1"/>
</dbReference>
<evidence type="ECO:0000313" key="12">
    <source>
        <dbReference type="RefSeq" id="XP_014679698.1"/>
    </source>
</evidence>
<keyword evidence="2 10" id="KW-0444">Lipid biosynthesis</keyword>
<dbReference type="PANTHER" id="PTHR11157:SF17">
    <property type="entry name" value="ELONGATION OF VERY LONG CHAIN FATTY ACIDS PROTEIN 6"/>
    <property type="match status" value="1"/>
</dbReference>
<dbReference type="InterPro" id="IPR002076">
    <property type="entry name" value="ELO_fam"/>
</dbReference>
<keyword evidence="7 10" id="KW-0443">Lipid metabolism</keyword>
<evidence type="ECO:0000256" key="1">
    <source>
        <dbReference type="ARBA" id="ARBA00004141"/>
    </source>
</evidence>
<accession>A0ABM1F5H7</accession>
<dbReference type="PROSITE" id="PS01188">
    <property type="entry name" value="ELO"/>
    <property type="match status" value="1"/>
</dbReference>
<evidence type="ECO:0000256" key="4">
    <source>
        <dbReference type="ARBA" id="ARBA00022692"/>
    </source>
</evidence>
<keyword evidence="6 10" id="KW-1133">Transmembrane helix</keyword>
<keyword evidence="11" id="KW-1185">Reference proteome</keyword>
<evidence type="ECO:0000256" key="5">
    <source>
        <dbReference type="ARBA" id="ARBA00022832"/>
    </source>
</evidence>
<feature type="transmembrane region" description="Helical" evidence="10">
    <location>
        <begin position="232"/>
        <end position="251"/>
    </location>
</feature>
<dbReference type="GeneID" id="106819602"/>
<keyword evidence="9 10" id="KW-0275">Fatty acid biosynthesis</keyword>
<evidence type="ECO:0000256" key="6">
    <source>
        <dbReference type="ARBA" id="ARBA00022989"/>
    </source>
</evidence>
<name>A0ABM1F5H7_PRICU</name>
<evidence type="ECO:0000313" key="11">
    <source>
        <dbReference type="Proteomes" id="UP000695022"/>
    </source>
</evidence>
<evidence type="ECO:0000256" key="2">
    <source>
        <dbReference type="ARBA" id="ARBA00022516"/>
    </source>
</evidence>
<reference evidence="12" key="1">
    <citation type="submission" date="2025-08" db="UniProtKB">
        <authorList>
            <consortium name="RefSeq"/>
        </authorList>
    </citation>
    <scope>IDENTIFICATION</scope>
</reference>
<organism evidence="11 12">
    <name type="scientific">Priapulus caudatus</name>
    <name type="common">Priapulid worm</name>
    <dbReference type="NCBI Taxonomy" id="37621"/>
    <lineage>
        <taxon>Eukaryota</taxon>
        <taxon>Metazoa</taxon>
        <taxon>Ecdysozoa</taxon>
        <taxon>Scalidophora</taxon>
        <taxon>Priapulida</taxon>
        <taxon>Priapulimorpha</taxon>
        <taxon>Priapulimorphida</taxon>
        <taxon>Priapulidae</taxon>
        <taxon>Priapulus</taxon>
    </lineage>
</organism>
<sequence>MNYSVVFDIERDIDYSAASLWMKENWHVTFFYGAAYVICVFIGRHLMHARPGFELRRPLLVWNASLAVFSLMGALRTVPALLWVINTYGFKYSICDDWFTRGVTGYWTFLFNVSKCPELVDTLFIILRKRRLVFLHWYHHVTVLVYSWYSYSESTGAGLWFMSLNYSVHAAMYAYYALRSADVRLPRWVSVALTSCQLAQMVVGMAVSYVAWQLKSAGEACAGSAVSLKFGLLMYVSYAVLFAHFFWGAYIQPQKPPMSLTEVDASERRMRKNQ</sequence>
<protein>
    <recommendedName>
        <fullName evidence="10">Elongation of very long chain fatty acids protein</fullName>
        <ecNumber evidence="10">2.3.1.199</ecNumber>
    </recommendedName>
    <alternativeName>
        <fullName evidence="10">Very-long-chain 3-oxoacyl-CoA synthase</fullName>
    </alternativeName>
</protein>
<dbReference type="Proteomes" id="UP000695022">
    <property type="component" value="Unplaced"/>
</dbReference>
<feature type="transmembrane region" description="Helical" evidence="10">
    <location>
        <begin position="157"/>
        <end position="176"/>
    </location>
</feature>
<comment type="subcellular location">
    <subcellularLocation>
        <location evidence="1">Membrane</location>
        <topology evidence="1">Multi-pass membrane protein</topology>
    </subcellularLocation>
</comment>
<keyword evidence="8 10" id="KW-0472">Membrane</keyword>
<evidence type="ECO:0000256" key="3">
    <source>
        <dbReference type="ARBA" id="ARBA00022679"/>
    </source>
</evidence>
<comment type="similarity">
    <text evidence="10">Belongs to the ELO family.</text>
</comment>